<dbReference type="AlphaFoldDB" id="A0A2J0LI26"/>
<sequence length="322" mass="34605">MNKYKSIISKFSKAKILVVGDLILDEFIWGSCSRISPEAPVPVVWAERESYMPGGSSNVASNIRALKGNVYIAGVVGLDQRAEKLIELLSAEGVTTEGIITDPSRPTTLKTRIIAGHQQVVRVDREKVDYLAPSILKDIVSYAEKTISRVDAVIIEDYGKGVITPALLKPIIKCAQKNKKIIMVDPKEEHLLYYKGVTSLTPNNYEASAVTGIKIKGDKTLKAAGEKILKQLKSESVLITLGEKGMCLFEKNGKVTHISTAAQEVFDVSGAGDTVISVFTLALTCGASLRDAARIANIAAGIVVGKVGVAVVNQKELINKIG</sequence>
<proteinExistence type="predicted"/>
<dbReference type="GO" id="GO:0005829">
    <property type="term" value="C:cytosol"/>
    <property type="evidence" value="ECO:0007669"/>
    <property type="project" value="TreeGrafter"/>
</dbReference>
<accession>A0A2J0LI26</accession>
<dbReference type="Gene3D" id="3.40.1190.20">
    <property type="match status" value="1"/>
</dbReference>
<dbReference type="InterPro" id="IPR011611">
    <property type="entry name" value="PfkB_dom"/>
</dbReference>
<dbReference type="PANTHER" id="PTHR46969:SF1">
    <property type="entry name" value="BIFUNCTIONAL PROTEIN HLDE"/>
    <property type="match status" value="1"/>
</dbReference>
<dbReference type="InterPro" id="IPR011913">
    <property type="entry name" value="RfaE_dom_I"/>
</dbReference>
<evidence type="ECO:0000256" key="1">
    <source>
        <dbReference type="ARBA" id="ARBA00022679"/>
    </source>
</evidence>
<evidence type="ECO:0000313" key="5">
    <source>
        <dbReference type="Proteomes" id="UP000231267"/>
    </source>
</evidence>
<evidence type="ECO:0000259" key="3">
    <source>
        <dbReference type="Pfam" id="PF00294"/>
    </source>
</evidence>
<dbReference type="EMBL" id="PFGP01000026">
    <property type="protein sequence ID" value="PIW66849.1"/>
    <property type="molecule type" value="Genomic_DNA"/>
</dbReference>
<dbReference type="PANTHER" id="PTHR46969">
    <property type="entry name" value="BIFUNCTIONAL PROTEIN HLDE"/>
    <property type="match status" value="1"/>
</dbReference>
<gene>
    <name evidence="4" type="primary">rfaE1</name>
    <name evidence="4" type="ORF">COW11_01200</name>
</gene>
<dbReference type="NCBIfam" id="TIGR02198">
    <property type="entry name" value="rfaE_dom_I"/>
    <property type="match status" value="1"/>
</dbReference>
<dbReference type="FunFam" id="3.40.1190.20:FF:000002">
    <property type="entry name" value="Bifunctional protein HldE"/>
    <property type="match status" value="1"/>
</dbReference>
<dbReference type="CDD" id="cd01172">
    <property type="entry name" value="RfaE_like"/>
    <property type="match status" value="1"/>
</dbReference>
<evidence type="ECO:0000256" key="2">
    <source>
        <dbReference type="ARBA" id="ARBA00022777"/>
    </source>
</evidence>
<keyword evidence="2 4" id="KW-0418">Kinase</keyword>
<dbReference type="GO" id="GO:0033786">
    <property type="term" value="F:heptose-1-phosphate adenylyltransferase activity"/>
    <property type="evidence" value="ECO:0007669"/>
    <property type="project" value="TreeGrafter"/>
</dbReference>
<organism evidence="4 5">
    <name type="scientific">Candidatus Taenaricola geysiri</name>
    <dbReference type="NCBI Taxonomy" id="1974752"/>
    <lineage>
        <taxon>Bacteria</taxon>
        <taxon>Pseudomonadati</taxon>
        <taxon>Candidatus Omnitrophota</taxon>
        <taxon>Candidatus Taenaricola</taxon>
    </lineage>
</organism>
<feature type="domain" description="Carbohydrate kinase PfkB" evidence="3">
    <location>
        <begin position="32"/>
        <end position="311"/>
    </location>
</feature>
<keyword evidence="1" id="KW-0808">Transferase</keyword>
<reference evidence="4 5" key="1">
    <citation type="submission" date="2017-09" db="EMBL/GenBank/DDBJ databases">
        <title>Depth-based differentiation of microbial function through sediment-hosted aquifers and enrichment of novel symbionts in the deep terrestrial subsurface.</title>
        <authorList>
            <person name="Probst A.J."/>
            <person name="Ladd B."/>
            <person name="Jarett J.K."/>
            <person name="Geller-Mcgrath D.E."/>
            <person name="Sieber C.M."/>
            <person name="Emerson J.B."/>
            <person name="Anantharaman K."/>
            <person name="Thomas B.C."/>
            <person name="Malmstrom R."/>
            <person name="Stieglmeier M."/>
            <person name="Klingl A."/>
            <person name="Woyke T."/>
            <person name="Ryan C.M."/>
            <person name="Banfield J.F."/>
        </authorList>
    </citation>
    <scope>NUCLEOTIDE SEQUENCE [LARGE SCALE GENOMIC DNA]</scope>
    <source>
        <strain evidence="4">CG12_big_fil_rev_8_21_14_0_65_43_15</strain>
    </source>
</reference>
<dbReference type="Pfam" id="PF00294">
    <property type="entry name" value="PfkB"/>
    <property type="match status" value="1"/>
</dbReference>
<dbReference type="SUPFAM" id="SSF53613">
    <property type="entry name" value="Ribokinase-like"/>
    <property type="match status" value="1"/>
</dbReference>
<dbReference type="GO" id="GO:0016773">
    <property type="term" value="F:phosphotransferase activity, alcohol group as acceptor"/>
    <property type="evidence" value="ECO:0007669"/>
    <property type="project" value="InterPro"/>
</dbReference>
<evidence type="ECO:0000313" key="4">
    <source>
        <dbReference type="EMBL" id="PIW66849.1"/>
    </source>
</evidence>
<dbReference type="InterPro" id="IPR029056">
    <property type="entry name" value="Ribokinase-like"/>
</dbReference>
<dbReference type="GO" id="GO:0033785">
    <property type="term" value="F:heptose 7-phosphate kinase activity"/>
    <property type="evidence" value="ECO:0007669"/>
    <property type="project" value="TreeGrafter"/>
</dbReference>
<name>A0A2J0LI26_9BACT</name>
<dbReference type="Proteomes" id="UP000231267">
    <property type="component" value="Unassembled WGS sequence"/>
</dbReference>
<comment type="caution">
    <text evidence="4">The sequence shown here is derived from an EMBL/GenBank/DDBJ whole genome shotgun (WGS) entry which is preliminary data.</text>
</comment>
<protein>
    <submittedName>
        <fullName evidence="4">D-glycero-beta-D-manno-heptose-7-phosphate kinase</fullName>
    </submittedName>
</protein>